<dbReference type="Proteomes" id="UP000295689">
    <property type="component" value="Unassembled WGS sequence"/>
</dbReference>
<feature type="transmembrane region" description="Helical" evidence="1">
    <location>
        <begin position="123"/>
        <end position="143"/>
    </location>
</feature>
<dbReference type="AlphaFoldDB" id="A0A4R2BJ19"/>
<keyword evidence="1" id="KW-0812">Transmembrane</keyword>
<feature type="transmembrane region" description="Helical" evidence="1">
    <location>
        <begin position="61"/>
        <end position="81"/>
    </location>
</feature>
<sequence length="153" mass="18774">MIGLILAIILFNFIAFKTNRRHTQNSILHIWLFTIAFQLIFDTMIEFKYHGYWYFDKEVDWLGLLAHTLLIPPVNMIFLNWYPLQGRLRSRILYTLIWVAAIMGYELLTLLPEPWGYFHYGWWNLWYAAILDPFLFYILIKFYRWIRSLEERI</sequence>
<organism evidence="2 3">
    <name type="scientific">Mesobacillus foraminis</name>
    <dbReference type="NCBI Taxonomy" id="279826"/>
    <lineage>
        <taxon>Bacteria</taxon>
        <taxon>Bacillati</taxon>
        <taxon>Bacillota</taxon>
        <taxon>Bacilli</taxon>
        <taxon>Bacillales</taxon>
        <taxon>Bacillaceae</taxon>
        <taxon>Mesobacillus</taxon>
    </lineage>
</organism>
<feature type="transmembrane region" description="Helical" evidence="1">
    <location>
        <begin position="93"/>
        <end position="111"/>
    </location>
</feature>
<evidence type="ECO:0000313" key="3">
    <source>
        <dbReference type="Proteomes" id="UP000295689"/>
    </source>
</evidence>
<dbReference type="EMBL" id="SLVV01000004">
    <property type="protein sequence ID" value="TCN25964.1"/>
    <property type="molecule type" value="Genomic_DNA"/>
</dbReference>
<accession>A0A4R2BJ19</accession>
<dbReference type="RefSeq" id="WP_132003951.1">
    <property type="nucleotide sequence ID" value="NZ_JABUHM010000009.1"/>
</dbReference>
<evidence type="ECO:0000313" key="2">
    <source>
        <dbReference type="EMBL" id="TCN25964.1"/>
    </source>
</evidence>
<keyword evidence="3" id="KW-1185">Reference proteome</keyword>
<protein>
    <submittedName>
        <fullName evidence="2">Uncharacterized protein</fullName>
    </submittedName>
</protein>
<name>A0A4R2BJ19_9BACI</name>
<keyword evidence="1" id="KW-1133">Transmembrane helix</keyword>
<feature type="transmembrane region" description="Helical" evidence="1">
    <location>
        <begin position="27"/>
        <end position="49"/>
    </location>
</feature>
<reference evidence="2 3" key="1">
    <citation type="journal article" date="2015" name="Stand. Genomic Sci.">
        <title>Genomic Encyclopedia of Bacterial and Archaeal Type Strains, Phase III: the genomes of soil and plant-associated and newly described type strains.</title>
        <authorList>
            <person name="Whitman W.B."/>
            <person name="Woyke T."/>
            <person name="Klenk H.P."/>
            <person name="Zhou Y."/>
            <person name="Lilburn T.G."/>
            <person name="Beck B.J."/>
            <person name="De Vos P."/>
            <person name="Vandamme P."/>
            <person name="Eisen J.A."/>
            <person name="Garrity G."/>
            <person name="Hugenholtz P."/>
            <person name="Kyrpides N.C."/>
        </authorList>
    </citation>
    <scope>NUCLEOTIDE SEQUENCE [LARGE SCALE GENOMIC DNA]</scope>
    <source>
        <strain evidence="2 3">CV53</strain>
    </source>
</reference>
<gene>
    <name evidence="2" type="ORF">EV146_10471</name>
</gene>
<comment type="caution">
    <text evidence="2">The sequence shown here is derived from an EMBL/GenBank/DDBJ whole genome shotgun (WGS) entry which is preliminary data.</text>
</comment>
<evidence type="ECO:0000256" key="1">
    <source>
        <dbReference type="SAM" id="Phobius"/>
    </source>
</evidence>
<keyword evidence="1" id="KW-0472">Membrane</keyword>
<proteinExistence type="predicted"/>